<evidence type="ECO:0000259" key="1">
    <source>
        <dbReference type="PROSITE" id="PS50943"/>
    </source>
</evidence>
<dbReference type="GO" id="GO:0003677">
    <property type="term" value="F:DNA binding"/>
    <property type="evidence" value="ECO:0007669"/>
    <property type="project" value="InterPro"/>
</dbReference>
<dbReference type="Gene3D" id="1.10.260.40">
    <property type="entry name" value="lambda repressor-like DNA-binding domains"/>
    <property type="match status" value="1"/>
</dbReference>
<dbReference type="Proteomes" id="UP000867740">
    <property type="component" value="Unassembled WGS sequence"/>
</dbReference>
<dbReference type="SUPFAM" id="SSF47413">
    <property type="entry name" value="lambda repressor-like DNA-binding domains"/>
    <property type="match status" value="1"/>
</dbReference>
<gene>
    <name evidence="3" type="ORF">B2M27_08910</name>
    <name evidence="2" type="ORF">I8531_001995</name>
</gene>
<dbReference type="Proteomes" id="UP000192521">
    <property type="component" value="Unassembled WGS sequence"/>
</dbReference>
<evidence type="ECO:0000313" key="4">
    <source>
        <dbReference type="Proteomes" id="UP000192521"/>
    </source>
</evidence>
<dbReference type="CDD" id="cd00093">
    <property type="entry name" value="HTH_XRE"/>
    <property type="match status" value="1"/>
</dbReference>
<evidence type="ECO:0000313" key="5">
    <source>
        <dbReference type="Proteomes" id="UP000867740"/>
    </source>
</evidence>
<dbReference type="SMART" id="SM00530">
    <property type="entry name" value="HTH_XRE"/>
    <property type="match status" value="1"/>
</dbReference>
<reference evidence="2" key="2">
    <citation type="journal article" date="2018" name="Genome Biol.">
        <title>SKESA: strategic k-mer extension for scrupulous assemblies.</title>
        <authorList>
            <person name="Souvorov A."/>
            <person name="Agarwala R."/>
            <person name="Lipman D.J."/>
        </authorList>
    </citation>
    <scope>NUCLEOTIDE SEQUENCE</scope>
    <source>
        <strain evidence="2">CAVp300</strain>
    </source>
</reference>
<keyword evidence="4" id="KW-1185">Reference proteome</keyword>
<sequence length="280" mass="31185">MQRDTRPTELGDYLKHRRARLDPDALGFHTGRRRTPGLRREEVAHLACISATWYTWLEQGRGGTPSAEVLERLCHALQLSPPEREHVFHLALGRAPEVRYTPSLAVTARLQKVLDCMTLSPAMIRTATWCVLAWNQPAAVVLTDYAKLPHTERNILRRIFLDPQVREVQADWEGLAQSLVAAFRADATRSGATAEVKPLIDELMAASPLFAELWRSNTIDTMGEGTKVLIHREAGRLSLEYSSFAVEGQPDLTMIVYNPSTPEDAQKISALLSAAGRAPD</sequence>
<dbReference type="InterPro" id="IPR001387">
    <property type="entry name" value="Cro/C1-type_HTH"/>
</dbReference>
<dbReference type="Pfam" id="PF13560">
    <property type="entry name" value="HTH_31"/>
    <property type="match status" value="1"/>
</dbReference>
<dbReference type="Gene3D" id="3.30.450.180">
    <property type="match status" value="1"/>
</dbReference>
<dbReference type="PANTHER" id="PTHR35010:SF2">
    <property type="entry name" value="BLL4672 PROTEIN"/>
    <property type="match status" value="1"/>
</dbReference>
<dbReference type="InterPro" id="IPR041413">
    <property type="entry name" value="MLTR_LBD"/>
</dbReference>
<dbReference type="AlphaFoldDB" id="A0A9P3TAG5"/>
<dbReference type="PROSITE" id="PS50943">
    <property type="entry name" value="HTH_CROC1"/>
    <property type="match status" value="1"/>
</dbReference>
<feature type="domain" description="HTH cro/C1-type" evidence="1">
    <location>
        <begin position="37"/>
        <end position="84"/>
    </location>
</feature>
<dbReference type="PANTHER" id="PTHR35010">
    <property type="entry name" value="BLL4672 PROTEIN-RELATED"/>
    <property type="match status" value="1"/>
</dbReference>
<dbReference type="EMBL" id="DACSUM010000013">
    <property type="protein sequence ID" value="HAT3581700.1"/>
    <property type="molecule type" value="Genomic_DNA"/>
</dbReference>
<dbReference type="EMBL" id="MWPR01000010">
    <property type="protein sequence ID" value="ORJ50677.1"/>
    <property type="molecule type" value="Genomic_DNA"/>
</dbReference>
<dbReference type="OrthoDB" id="5346389at2"/>
<proteinExistence type="predicted"/>
<comment type="caution">
    <text evidence="2">The sequence shown here is derived from an EMBL/GenBank/DDBJ whole genome shotgun (WGS) entry which is preliminary data.</text>
</comment>
<protein>
    <submittedName>
        <fullName evidence="2">Helix-turn-helix domain-containing protein</fullName>
    </submittedName>
    <submittedName>
        <fullName evidence="3">Transcriptional regulator</fullName>
    </submittedName>
</protein>
<evidence type="ECO:0000313" key="3">
    <source>
        <dbReference type="EMBL" id="ORJ50677.1"/>
    </source>
</evidence>
<reference evidence="2" key="3">
    <citation type="submission" date="2020-10" db="EMBL/GenBank/DDBJ databases">
        <authorList>
            <consortium name="NCBI Pathogen Detection Project"/>
        </authorList>
    </citation>
    <scope>NUCLEOTIDE SEQUENCE</scope>
    <source>
        <strain evidence="2">CAVp300</strain>
    </source>
</reference>
<dbReference type="Pfam" id="PF17765">
    <property type="entry name" value="MLTR_LBD"/>
    <property type="match status" value="1"/>
</dbReference>
<dbReference type="RefSeq" id="WP_047370908.1">
    <property type="nucleotide sequence ID" value="NZ_CABMNU010000005.1"/>
</dbReference>
<reference evidence="3 4" key="1">
    <citation type="submission" date="2017-02" db="EMBL/GenBank/DDBJ databases">
        <title>Draft genome sequence of a Kluyvera intermedia isolate from a patient with a pancreatic abscess.</title>
        <authorList>
            <person name="Thele R."/>
        </authorList>
    </citation>
    <scope>NUCLEOTIDE SEQUENCE [LARGE SCALE GENOMIC DNA]</scope>
    <source>
        <strain evidence="3 4">FOSA7093</strain>
    </source>
</reference>
<name>A0A9P3TAG5_KLUIN</name>
<accession>A0A9P3TAG5</accession>
<dbReference type="InterPro" id="IPR010982">
    <property type="entry name" value="Lambda_DNA-bd_dom_sf"/>
</dbReference>
<organism evidence="2 5">
    <name type="scientific">Kluyvera intermedia</name>
    <name type="common">Enterobacter intermedius</name>
    <dbReference type="NCBI Taxonomy" id="61648"/>
    <lineage>
        <taxon>Bacteria</taxon>
        <taxon>Pseudomonadati</taxon>
        <taxon>Pseudomonadota</taxon>
        <taxon>Gammaproteobacteria</taxon>
        <taxon>Enterobacterales</taxon>
        <taxon>Enterobacteriaceae</taxon>
        <taxon>Kluyvera</taxon>
    </lineage>
</organism>
<evidence type="ECO:0000313" key="2">
    <source>
        <dbReference type="EMBL" id="HAT3581700.1"/>
    </source>
</evidence>